<keyword evidence="1" id="KW-0472">Membrane</keyword>
<evidence type="ECO:0000256" key="1">
    <source>
        <dbReference type="SAM" id="Phobius"/>
    </source>
</evidence>
<keyword evidence="1" id="KW-1133">Transmembrane helix</keyword>
<accession>A0A372MEY1</accession>
<sequence length="93" mass="10709">MLNNCVRASNAFPPFFLTVSMMEKIVQKLDPPSKERKVPAIFIFSLLSLKLFSPIIPNNRNNRLILIIYYSSSFACFTIWHSGSHFLEQIAED</sequence>
<comment type="caution">
    <text evidence="2">The sequence shown here is derived from an EMBL/GenBank/DDBJ whole genome shotgun (WGS) entry which is preliminary data.</text>
</comment>
<organism evidence="2 3">
    <name type="scientific">Sphaerochaeta halotolerans</name>
    <dbReference type="NCBI Taxonomy" id="2293840"/>
    <lineage>
        <taxon>Bacteria</taxon>
        <taxon>Pseudomonadati</taxon>
        <taxon>Spirochaetota</taxon>
        <taxon>Spirochaetia</taxon>
        <taxon>Spirochaetales</taxon>
        <taxon>Sphaerochaetaceae</taxon>
        <taxon>Sphaerochaeta</taxon>
    </lineage>
</organism>
<dbReference type="Proteomes" id="UP000264002">
    <property type="component" value="Unassembled WGS sequence"/>
</dbReference>
<protein>
    <submittedName>
        <fullName evidence="2">Uncharacterized protein</fullName>
    </submittedName>
</protein>
<evidence type="ECO:0000313" key="2">
    <source>
        <dbReference type="EMBL" id="RFU94013.1"/>
    </source>
</evidence>
<proteinExistence type="predicted"/>
<dbReference type="EMBL" id="QUWK01000014">
    <property type="protein sequence ID" value="RFU94013.1"/>
    <property type="molecule type" value="Genomic_DNA"/>
</dbReference>
<keyword evidence="1" id="KW-0812">Transmembrane</keyword>
<reference evidence="3" key="1">
    <citation type="submission" date="2018-08" db="EMBL/GenBank/DDBJ databases">
        <authorList>
            <person name="Grouzdev D.S."/>
            <person name="Krutkina M.S."/>
        </authorList>
    </citation>
    <scope>NUCLEOTIDE SEQUENCE [LARGE SCALE GENOMIC DNA]</scope>
    <source>
        <strain evidence="3">4-11</strain>
    </source>
</reference>
<gene>
    <name evidence="2" type="ORF">DYP60_12135</name>
</gene>
<feature type="transmembrane region" description="Helical" evidence="1">
    <location>
        <begin position="64"/>
        <end position="83"/>
    </location>
</feature>
<reference evidence="2 3" key="2">
    <citation type="submission" date="2018-09" db="EMBL/GenBank/DDBJ databases">
        <title>Genome of Sphaerochaeta halotolerans strain 4-11.</title>
        <authorList>
            <person name="Nazina T.N."/>
            <person name="Sokolova D.S."/>
        </authorList>
    </citation>
    <scope>NUCLEOTIDE SEQUENCE [LARGE SCALE GENOMIC DNA]</scope>
    <source>
        <strain evidence="2 3">4-11</strain>
    </source>
</reference>
<name>A0A372MEY1_9SPIR</name>
<keyword evidence="3" id="KW-1185">Reference proteome</keyword>
<dbReference type="AlphaFoldDB" id="A0A372MEY1"/>
<evidence type="ECO:0000313" key="3">
    <source>
        <dbReference type="Proteomes" id="UP000264002"/>
    </source>
</evidence>